<feature type="compositionally biased region" description="Polar residues" evidence="1">
    <location>
        <begin position="62"/>
        <end position="86"/>
    </location>
</feature>
<evidence type="ECO:0000313" key="2">
    <source>
        <dbReference type="EMBL" id="KAK8991267.1"/>
    </source>
</evidence>
<dbReference type="Proteomes" id="UP001396334">
    <property type="component" value="Unassembled WGS sequence"/>
</dbReference>
<gene>
    <name evidence="2" type="ORF">V6N11_062286</name>
</gene>
<protein>
    <submittedName>
        <fullName evidence="2">Uncharacterized protein</fullName>
    </submittedName>
</protein>
<reference evidence="2 3" key="1">
    <citation type="journal article" date="2024" name="G3 (Bethesda)">
        <title>Genome assembly of Hibiscus sabdariffa L. provides insights into metabolisms of medicinal natural products.</title>
        <authorList>
            <person name="Kim T."/>
        </authorList>
    </citation>
    <scope>NUCLEOTIDE SEQUENCE [LARGE SCALE GENOMIC DNA]</scope>
    <source>
        <strain evidence="2">TK-2024</strain>
        <tissue evidence="2">Old leaves</tissue>
    </source>
</reference>
<proteinExistence type="predicted"/>
<keyword evidence="3" id="KW-1185">Reference proteome</keyword>
<comment type="caution">
    <text evidence="2">The sequence shown here is derived from an EMBL/GenBank/DDBJ whole genome shotgun (WGS) entry which is preliminary data.</text>
</comment>
<feature type="region of interest" description="Disordered" evidence="1">
    <location>
        <begin position="62"/>
        <end position="94"/>
    </location>
</feature>
<sequence>MSFLSCQTEKVSRALVDGRGLASSFQRILKSQITGTVSLQRVDLQLIESIVFVHNNQLQATSDAGSVSAAINSTSRSLPSTNQHNTGGNGPSTQ</sequence>
<organism evidence="2 3">
    <name type="scientific">Hibiscus sabdariffa</name>
    <name type="common">roselle</name>
    <dbReference type="NCBI Taxonomy" id="183260"/>
    <lineage>
        <taxon>Eukaryota</taxon>
        <taxon>Viridiplantae</taxon>
        <taxon>Streptophyta</taxon>
        <taxon>Embryophyta</taxon>
        <taxon>Tracheophyta</taxon>
        <taxon>Spermatophyta</taxon>
        <taxon>Magnoliopsida</taxon>
        <taxon>eudicotyledons</taxon>
        <taxon>Gunneridae</taxon>
        <taxon>Pentapetalae</taxon>
        <taxon>rosids</taxon>
        <taxon>malvids</taxon>
        <taxon>Malvales</taxon>
        <taxon>Malvaceae</taxon>
        <taxon>Malvoideae</taxon>
        <taxon>Hibiscus</taxon>
    </lineage>
</organism>
<evidence type="ECO:0000256" key="1">
    <source>
        <dbReference type="SAM" id="MobiDB-lite"/>
    </source>
</evidence>
<evidence type="ECO:0000313" key="3">
    <source>
        <dbReference type="Proteomes" id="UP001396334"/>
    </source>
</evidence>
<dbReference type="EMBL" id="JBBPBN010000052">
    <property type="protein sequence ID" value="KAK8991267.1"/>
    <property type="molecule type" value="Genomic_DNA"/>
</dbReference>
<accession>A0ABR2PS56</accession>
<name>A0ABR2PS56_9ROSI</name>